<dbReference type="AlphaFoldDB" id="A0A6A5B6D2"/>
<protein>
    <recommendedName>
        <fullName evidence="1">N-acetyltransferase domain-containing protein</fullName>
    </recommendedName>
</protein>
<dbReference type="InterPro" id="IPR000182">
    <property type="entry name" value="GNAT_dom"/>
</dbReference>
<name>A0A6A5B6D2_NAEFO</name>
<reference evidence="2 3" key="1">
    <citation type="journal article" date="2019" name="Sci. Rep.">
        <title>Nanopore sequencing improves the draft genome of the human pathogenic amoeba Naegleria fowleri.</title>
        <authorList>
            <person name="Liechti N."/>
            <person name="Schurch N."/>
            <person name="Bruggmann R."/>
            <person name="Wittwer M."/>
        </authorList>
    </citation>
    <scope>NUCLEOTIDE SEQUENCE [LARGE SCALE GENOMIC DNA]</scope>
    <source>
        <strain evidence="2 3">ATCC 30894</strain>
    </source>
</reference>
<comment type="caution">
    <text evidence="2">The sequence shown here is derived from an EMBL/GenBank/DDBJ whole genome shotgun (WGS) entry which is preliminary data.</text>
</comment>
<dbReference type="Gene3D" id="3.40.630.30">
    <property type="match status" value="1"/>
</dbReference>
<dbReference type="OMA" id="VETDTPW"/>
<accession>A0A6A5B6D2</accession>
<dbReference type="Proteomes" id="UP000444721">
    <property type="component" value="Unassembled WGS sequence"/>
</dbReference>
<sequence>MSLLQIESLTPNTHQRAKEIIVKGLKERFGEENFDESFNPDLNQLQEAFLYFCVGFVHSKDLDTTTTTEERLLNRTDITTNNNNNQLIMIATGGLSLDFNYFGNENQYCFRIERVSVLKEFRRRGYASQIISHLMNVAKQIAVPTIEPTMRDESSSSRVLKKVCEKIETLLQPHKLLVRKIVVETDTPWMESVELYKKMGFMEICEKEGCTHFELDF</sequence>
<dbReference type="VEuPathDB" id="AmoebaDB:NfTy_093180"/>
<dbReference type="OrthoDB" id="41532at2759"/>
<proteinExistence type="predicted"/>
<keyword evidence="3" id="KW-1185">Reference proteome</keyword>
<dbReference type="Pfam" id="PF00583">
    <property type="entry name" value="Acetyltransf_1"/>
    <property type="match status" value="1"/>
</dbReference>
<dbReference type="GeneID" id="68115672"/>
<evidence type="ECO:0000259" key="1">
    <source>
        <dbReference type="Pfam" id="PF00583"/>
    </source>
</evidence>
<feature type="domain" description="N-acetyltransferase" evidence="1">
    <location>
        <begin position="93"/>
        <end position="141"/>
    </location>
</feature>
<dbReference type="EMBL" id="VFQX01000061">
    <property type="protein sequence ID" value="KAF0973247.1"/>
    <property type="molecule type" value="Genomic_DNA"/>
</dbReference>
<dbReference type="InterPro" id="IPR016181">
    <property type="entry name" value="Acyl_CoA_acyltransferase"/>
</dbReference>
<gene>
    <name evidence="2" type="ORF">FDP41_008454</name>
</gene>
<dbReference type="VEuPathDB" id="AmoebaDB:NF0033070"/>
<dbReference type="SUPFAM" id="SSF55729">
    <property type="entry name" value="Acyl-CoA N-acyltransferases (Nat)"/>
    <property type="match status" value="1"/>
</dbReference>
<dbReference type="RefSeq" id="XP_044557960.1">
    <property type="nucleotide sequence ID" value="XM_044712309.1"/>
</dbReference>
<evidence type="ECO:0000313" key="2">
    <source>
        <dbReference type="EMBL" id="KAF0973247.1"/>
    </source>
</evidence>
<organism evidence="2 3">
    <name type="scientific">Naegleria fowleri</name>
    <name type="common">Brain eating amoeba</name>
    <dbReference type="NCBI Taxonomy" id="5763"/>
    <lineage>
        <taxon>Eukaryota</taxon>
        <taxon>Discoba</taxon>
        <taxon>Heterolobosea</taxon>
        <taxon>Tetramitia</taxon>
        <taxon>Eutetramitia</taxon>
        <taxon>Vahlkampfiidae</taxon>
        <taxon>Naegleria</taxon>
    </lineage>
</organism>
<dbReference type="CDD" id="cd04301">
    <property type="entry name" value="NAT_SF"/>
    <property type="match status" value="1"/>
</dbReference>
<dbReference type="VEuPathDB" id="AmoebaDB:FDP41_008454"/>
<evidence type="ECO:0000313" key="3">
    <source>
        <dbReference type="Proteomes" id="UP000444721"/>
    </source>
</evidence>
<dbReference type="GO" id="GO:0016747">
    <property type="term" value="F:acyltransferase activity, transferring groups other than amino-acyl groups"/>
    <property type="evidence" value="ECO:0007669"/>
    <property type="project" value="InterPro"/>
</dbReference>